<dbReference type="InterPro" id="IPR001765">
    <property type="entry name" value="Carbonic_anhydrase"/>
</dbReference>
<dbReference type="GO" id="GO:0008270">
    <property type="term" value="F:zinc ion binding"/>
    <property type="evidence" value="ECO:0007669"/>
    <property type="project" value="UniProtKB-UniRule"/>
</dbReference>
<comment type="function">
    <text evidence="10">Reversible hydration of carbon dioxide.</text>
</comment>
<dbReference type="FunFam" id="3.40.1050.10:FF:000001">
    <property type="entry name" value="Carbonic anhydrase"/>
    <property type="match status" value="1"/>
</dbReference>
<dbReference type="OrthoDB" id="10248475at2759"/>
<dbReference type="PANTHER" id="PTHR11002:SF51">
    <property type="entry name" value="CARBONIC ANHYDRASE"/>
    <property type="match status" value="1"/>
</dbReference>
<dbReference type="InterPro" id="IPR036874">
    <property type="entry name" value="Carbonic_anhydrase_sf"/>
</dbReference>
<feature type="binding site" evidence="9">
    <location>
        <position position="135"/>
    </location>
    <ligand>
        <name>Zn(2+)</name>
        <dbReference type="ChEBI" id="CHEBI:29105"/>
    </ligand>
</feature>
<dbReference type="SUPFAM" id="SSF53056">
    <property type="entry name" value="beta-carbonic anhydrase, cab"/>
    <property type="match status" value="1"/>
</dbReference>
<evidence type="ECO:0000256" key="6">
    <source>
        <dbReference type="ARBA" id="ARBA00023239"/>
    </source>
</evidence>
<dbReference type="PROSITE" id="PS00705">
    <property type="entry name" value="PROK_CO2_ANHYDRASE_2"/>
    <property type="match status" value="1"/>
</dbReference>
<feature type="binding site" evidence="9">
    <location>
        <position position="191"/>
    </location>
    <ligand>
        <name>Zn(2+)</name>
        <dbReference type="ChEBI" id="CHEBI:29105"/>
    </ligand>
</feature>
<reference evidence="12 13" key="1">
    <citation type="journal article" date="2018" name="Mol. Ecol.">
        <title>The obligate alkalophilic soda-lake fungus Sodiomyces alkalinus has shifted to a protein diet.</title>
        <authorList>
            <person name="Grum-Grzhimaylo A.A."/>
            <person name="Falkoski D.L."/>
            <person name="van den Heuvel J."/>
            <person name="Valero-Jimenez C.A."/>
            <person name="Min B."/>
            <person name="Choi I.G."/>
            <person name="Lipzen A."/>
            <person name="Daum C.G."/>
            <person name="Aanen D.K."/>
            <person name="Tsang A."/>
            <person name="Henrissat B."/>
            <person name="Bilanenko E.N."/>
            <person name="de Vries R.P."/>
            <person name="van Kan J.A.L."/>
            <person name="Grigoriev I.V."/>
            <person name="Debets A.J.M."/>
        </authorList>
    </citation>
    <scope>NUCLEOTIDE SEQUENCE [LARGE SCALE GENOMIC DNA]</scope>
    <source>
        <strain evidence="12 13">F11</strain>
    </source>
</reference>
<comment type="cofactor">
    <cofactor evidence="9">
        <name>Zn(2+)</name>
        <dbReference type="ChEBI" id="CHEBI:29105"/>
    </cofactor>
    <text evidence="9">Binds 1 zinc ion per subunit.</text>
</comment>
<dbReference type="Pfam" id="PF00484">
    <property type="entry name" value="Pro_CA"/>
    <property type="match status" value="1"/>
</dbReference>
<keyword evidence="6 10" id="KW-0456">Lyase</keyword>
<dbReference type="GO" id="GO:0071244">
    <property type="term" value="P:cellular response to carbon dioxide"/>
    <property type="evidence" value="ECO:0007669"/>
    <property type="project" value="TreeGrafter"/>
</dbReference>
<sequence length="305" mass="34393">MTVHTRYRYELALCIPTHPPIPASPTRRPDLRLLAAGCSDSNSSSHSNPPPPPPHHHHHRPTFSSSSSSSQPPSTPTSSEPLAMPEEDITKYLRQSHARVFEHNRAWVTEQTKKDPEFFVKLSAGQKPEYLWIGCSDSRIPAEQITGLQPGEAFIHRNIANLVNNIDLNVMSVIQYAVRHLEVKHIIVCGHYGCGGVKAAMTPQDLGILNPWLRNIRDVYRQHSEELDAIPDESARYNRLVELNVIEQCRNVIKSAAVQQSYSKNKYPIVHGWVFGLDDGLLKDLNIGFEDMLAEIQKIYNLEDS</sequence>
<comment type="similarity">
    <text evidence="1 10">Belongs to the beta-class carbonic anhydrase family.</text>
</comment>
<dbReference type="SMART" id="SM00947">
    <property type="entry name" value="Pro_CA"/>
    <property type="match status" value="1"/>
</dbReference>
<evidence type="ECO:0000256" key="8">
    <source>
        <dbReference type="ARBA" id="ARBA00048348"/>
    </source>
</evidence>
<organism evidence="12 13">
    <name type="scientific">Sodiomyces alkalinus (strain CBS 110278 / VKM F-3762 / F11)</name>
    <name type="common">Alkaliphilic filamentous fungus</name>
    <dbReference type="NCBI Taxonomy" id="1314773"/>
    <lineage>
        <taxon>Eukaryota</taxon>
        <taxon>Fungi</taxon>
        <taxon>Dikarya</taxon>
        <taxon>Ascomycota</taxon>
        <taxon>Pezizomycotina</taxon>
        <taxon>Sordariomycetes</taxon>
        <taxon>Hypocreomycetidae</taxon>
        <taxon>Glomerellales</taxon>
        <taxon>Plectosphaerellaceae</taxon>
        <taxon>Sodiomyces</taxon>
    </lineage>
</organism>
<dbReference type="RefSeq" id="XP_028468262.1">
    <property type="nucleotide sequence ID" value="XM_028612760.1"/>
</dbReference>
<evidence type="ECO:0000256" key="7">
    <source>
        <dbReference type="ARBA" id="ARBA00031969"/>
    </source>
</evidence>
<dbReference type="GO" id="GO:0015976">
    <property type="term" value="P:carbon utilization"/>
    <property type="evidence" value="ECO:0007669"/>
    <property type="project" value="InterPro"/>
</dbReference>
<gene>
    <name evidence="12" type="ORF">SODALDRAFT_338244</name>
</gene>
<evidence type="ECO:0000256" key="4">
    <source>
        <dbReference type="ARBA" id="ARBA00022723"/>
    </source>
</evidence>
<evidence type="ECO:0000256" key="3">
    <source>
        <dbReference type="ARBA" id="ARBA00014628"/>
    </source>
</evidence>
<keyword evidence="13" id="KW-1185">Reference proteome</keyword>
<feature type="compositionally biased region" description="Low complexity" evidence="11">
    <location>
        <begin position="62"/>
        <end position="81"/>
    </location>
</feature>
<keyword evidence="5 9" id="KW-0862">Zinc</keyword>
<dbReference type="CDD" id="cd00883">
    <property type="entry name" value="beta_CA_cladeA"/>
    <property type="match status" value="1"/>
</dbReference>
<evidence type="ECO:0000256" key="1">
    <source>
        <dbReference type="ARBA" id="ARBA00006217"/>
    </source>
</evidence>
<dbReference type="STRING" id="1314773.A0A3N2Q170"/>
<dbReference type="GO" id="GO:0004089">
    <property type="term" value="F:carbonate dehydratase activity"/>
    <property type="evidence" value="ECO:0007669"/>
    <property type="project" value="UniProtKB-UniRule"/>
</dbReference>
<evidence type="ECO:0000256" key="2">
    <source>
        <dbReference type="ARBA" id="ARBA00012925"/>
    </source>
</evidence>
<accession>A0A3N2Q170</accession>
<dbReference type="GO" id="GO:0034599">
    <property type="term" value="P:cellular response to oxidative stress"/>
    <property type="evidence" value="ECO:0007669"/>
    <property type="project" value="TreeGrafter"/>
</dbReference>
<proteinExistence type="inferred from homology"/>
<evidence type="ECO:0000256" key="11">
    <source>
        <dbReference type="SAM" id="MobiDB-lite"/>
    </source>
</evidence>
<feature type="binding site" evidence="9">
    <location>
        <position position="194"/>
    </location>
    <ligand>
        <name>Zn(2+)</name>
        <dbReference type="ChEBI" id="CHEBI:29105"/>
    </ligand>
</feature>
<dbReference type="PANTHER" id="PTHR11002">
    <property type="entry name" value="CARBONIC ANHYDRASE"/>
    <property type="match status" value="1"/>
</dbReference>
<dbReference type="EMBL" id="ML119052">
    <property type="protein sequence ID" value="ROT40456.1"/>
    <property type="molecule type" value="Genomic_DNA"/>
</dbReference>
<feature type="region of interest" description="Disordered" evidence="11">
    <location>
        <begin position="33"/>
        <end position="84"/>
    </location>
</feature>
<feature type="binding site" evidence="9">
    <location>
        <position position="137"/>
    </location>
    <ligand>
        <name>Zn(2+)</name>
        <dbReference type="ChEBI" id="CHEBI:29105"/>
    </ligand>
</feature>
<dbReference type="GO" id="GO:0005737">
    <property type="term" value="C:cytoplasm"/>
    <property type="evidence" value="ECO:0007669"/>
    <property type="project" value="TreeGrafter"/>
</dbReference>
<evidence type="ECO:0000256" key="5">
    <source>
        <dbReference type="ARBA" id="ARBA00022833"/>
    </source>
</evidence>
<evidence type="ECO:0000313" key="13">
    <source>
        <dbReference type="Proteomes" id="UP000272025"/>
    </source>
</evidence>
<evidence type="ECO:0000256" key="9">
    <source>
        <dbReference type="PIRSR" id="PIRSR601765-1"/>
    </source>
</evidence>
<evidence type="ECO:0000313" key="12">
    <source>
        <dbReference type="EMBL" id="ROT40456.1"/>
    </source>
</evidence>
<dbReference type="InterPro" id="IPR015892">
    <property type="entry name" value="Carbonic_anhydrase_CS"/>
</dbReference>
<name>A0A3N2Q170_SODAK</name>
<dbReference type="Proteomes" id="UP000272025">
    <property type="component" value="Unassembled WGS sequence"/>
</dbReference>
<dbReference type="EC" id="4.2.1.1" evidence="2 10"/>
<dbReference type="PROSITE" id="PS00704">
    <property type="entry name" value="PROK_CO2_ANHYDRASE_1"/>
    <property type="match status" value="1"/>
</dbReference>
<dbReference type="Gene3D" id="3.40.1050.10">
    <property type="entry name" value="Carbonic anhydrase"/>
    <property type="match status" value="1"/>
</dbReference>
<evidence type="ECO:0000256" key="10">
    <source>
        <dbReference type="RuleBase" id="RU003956"/>
    </source>
</evidence>
<comment type="catalytic activity">
    <reaction evidence="8 10">
        <text>hydrogencarbonate + H(+) = CO2 + H2O</text>
        <dbReference type="Rhea" id="RHEA:10748"/>
        <dbReference type="ChEBI" id="CHEBI:15377"/>
        <dbReference type="ChEBI" id="CHEBI:15378"/>
        <dbReference type="ChEBI" id="CHEBI:16526"/>
        <dbReference type="ChEBI" id="CHEBI:17544"/>
        <dbReference type="EC" id="4.2.1.1"/>
    </reaction>
</comment>
<protein>
    <recommendedName>
        <fullName evidence="3 10">Carbonic anhydrase</fullName>
        <ecNumber evidence="2 10">4.2.1.1</ecNumber>
    </recommendedName>
    <alternativeName>
        <fullName evidence="7 10">Carbonate dehydratase</fullName>
    </alternativeName>
</protein>
<dbReference type="GeneID" id="39581238"/>
<dbReference type="AlphaFoldDB" id="A0A3N2Q170"/>
<keyword evidence="4 9" id="KW-0479">Metal-binding</keyword>